<evidence type="ECO:0000256" key="3">
    <source>
        <dbReference type="ARBA" id="ARBA00023163"/>
    </source>
</evidence>
<evidence type="ECO:0000313" key="6">
    <source>
        <dbReference type="EMBL" id="QPI53792.1"/>
    </source>
</evidence>
<sequence length="192" mass="20936">MPRWEPNAAGRLQDAALELFAQQGFERTAVAEIAARAGLTERTFFNHFANKREVLFGPTSERHQQTVAREIVACPAGTSPLEAVVHGLQEAADEMLEGLRVSAARRRKIIEATPELQEREEGKRAALAAAMAHALRERGLDTDTALLTARAGLLIEQTAERQWVQPGARHTLRDLLSSALSSLRAVINGGPT</sequence>
<keyword evidence="2 4" id="KW-0238">DNA-binding</keyword>
<evidence type="ECO:0000313" key="7">
    <source>
        <dbReference type="Proteomes" id="UP000663421"/>
    </source>
</evidence>
<keyword evidence="7" id="KW-1185">Reference proteome</keyword>
<evidence type="ECO:0000256" key="4">
    <source>
        <dbReference type="PROSITE-ProRule" id="PRU00335"/>
    </source>
</evidence>
<dbReference type="EMBL" id="CP065050">
    <property type="protein sequence ID" value="QPI53792.1"/>
    <property type="molecule type" value="Genomic_DNA"/>
</dbReference>
<feature type="domain" description="HTH tetR-type" evidence="5">
    <location>
        <begin position="6"/>
        <end position="66"/>
    </location>
</feature>
<dbReference type="Pfam" id="PF00440">
    <property type="entry name" value="TetR_N"/>
    <property type="match status" value="1"/>
</dbReference>
<dbReference type="PRINTS" id="PR00455">
    <property type="entry name" value="HTHTETR"/>
</dbReference>
<evidence type="ECO:0000259" key="5">
    <source>
        <dbReference type="PROSITE" id="PS50977"/>
    </source>
</evidence>
<accession>A0ABX6VWJ0</accession>
<evidence type="ECO:0000256" key="2">
    <source>
        <dbReference type="ARBA" id="ARBA00023125"/>
    </source>
</evidence>
<dbReference type="PANTHER" id="PTHR30055:SF238">
    <property type="entry name" value="MYCOFACTOCIN BIOSYNTHESIS TRANSCRIPTIONAL REGULATOR MFTR-RELATED"/>
    <property type="match status" value="1"/>
</dbReference>
<evidence type="ECO:0000256" key="1">
    <source>
        <dbReference type="ARBA" id="ARBA00023015"/>
    </source>
</evidence>
<feature type="DNA-binding region" description="H-T-H motif" evidence="4">
    <location>
        <begin position="29"/>
        <end position="48"/>
    </location>
</feature>
<keyword evidence="3" id="KW-0804">Transcription</keyword>
<dbReference type="InterPro" id="IPR009057">
    <property type="entry name" value="Homeodomain-like_sf"/>
</dbReference>
<dbReference type="Gene3D" id="1.10.357.10">
    <property type="entry name" value="Tetracycline Repressor, domain 2"/>
    <property type="match status" value="1"/>
</dbReference>
<dbReference type="Proteomes" id="UP000663421">
    <property type="component" value="Chromosome"/>
</dbReference>
<gene>
    <name evidence="6" type="ORF">I1A49_01590</name>
</gene>
<dbReference type="PANTHER" id="PTHR30055">
    <property type="entry name" value="HTH-TYPE TRANSCRIPTIONAL REGULATOR RUTR"/>
    <property type="match status" value="1"/>
</dbReference>
<protein>
    <submittedName>
        <fullName evidence="6">TetR/AcrR family transcriptional regulator</fullName>
    </submittedName>
</protein>
<keyword evidence="1" id="KW-0805">Transcription regulation</keyword>
<dbReference type="PROSITE" id="PS50977">
    <property type="entry name" value="HTH_TETR_2"/>
    <property type="match status" value="1"/>
</dbReference>
<name>A0ABX6VWJ0_STRMQ</name>
<proteinExistence type="predicted"/>
<organism evidence="6 7">
    <name type="scientific">Streptomyces malaysiensis</name>
    <dbReference type="NCBI Taxonomy" id="92644"/>
    <lineage>
        <taxon>Bacteria</taxon>
        <taxon>Bacillati</taxon>
        <taxon>Actinomycetota</taxon>
        <taxon>Actinomycetes</taxon>
        <taxon>Kitasatosporales</taxon>
        <taxon>Streptomycetaceae</taxon>
        <taxon>Streptomyces</taxon>
        <taxon>Streptomyces violaceusniger group</taxon>
    </lineage>
</organism>
<dbReference type="SUPFAM" id="SSF46689">
    <property type="entry name" value="Homeodomain-like"/>
    <property type="match status" value="1"/>
</dbReference>
<reference evidence="6 7" key="1">
    <citation type="submission" date="2020-11" db="EMBL/GenBank/DDBJ databases">
        <title>Complete genome sequence unveiled secondary metabolic potentials in Streptomyces solisilvae HNM0141.</title>
        <authorList>
            <person name="Huang X."/>
        </authorList>
    </citation>
    <scope>NUCLEOTIDE SEQUENCE [LARGE SCALE GENOMIC DNA]</scope>
    <source>
        <strain evidence="6 7">HNM0141</strain>
    </source>
</reference>
<dbReference type="InterPro" id="IPR050109">
    <property type="entry name" value="HTH-type_TetR-like_transc_reg"/>
</dbReference>
<dbReference type="InterPro" id="IPR001647">
    <property type="entry name" value="HTH_TetR"/>
</dbReference>